<feature type="region of interest" description="Disordered" evidence="1">
    <location>
        <begin position="23"/>
        <end position="65"/>
    </location>
</feature>
<proteinExistence type="predicted"/>
<evidence type="ECO:0000313" key="3">
    <source>
        <dbReference type="Proteomes" id="UP000593571"/>
    </source>
</evidence>
<sequence>MGLLAVSIARSVRAGRRRACTQPRVNANSVPGGPPRRRRKRLHGDRPRRADPRPPGRCAFQNTGPGAVRTGSDFRLSLRSKICIALWFQALIWSEKGAEVHLIIKFPCENIPFFFFFSKKDAQLHQKKFPGSF</sequence>
<keyword evidence="3" id="KW-1185">Reference proteome</keyword>
<name>A0A7J8F0M0_ROUAE</name>
<comment type="caution">
    <text evidence="2">The sequence shown here is derived from an EMBL/GenBank/DDBJ whole genome shotgun (WGS) entry which is preliminary data.</text>
</comment>
<accession>A0A7J8F0M0</accession>
<protein>
    <submittedName>
        <fullName evidence="2">Uncharacterized protein</fullName>
    </submittedName>
</protein>
<dbReference type="Proteomes" id="UP000593571">
    <property type="component" value="Unassembled WGS sequence"/>
</dbReference>
<reference evidence="2 3" key="1">
    <citation type="journal article" date="2020" name="Nature">
        <title>Six reference-quality genomes reveal evolution of bat adaptations.</title>
        <authorList>
            <person name="Jebb D."/>
            <person name="Huang Z."/>
            <person name="Pippel M."/>
            <person name="Hughes G.M."/>
            <person name="Lavrichenko K."/>
            <person name="Devanna P."/>
            <person name="Winkler S."/>
            <person name="Jermiin L.S."/>
            <person name="Skirmuntt E.C."/>
            <person name="Katzourakis A."/>
            <person name="Burkitt-Gray L."/>
            <person name="Ray D.A."/>
            <person name="Sullivan K.A.M."/>
            <person name="Roscito J.G."/>
            <person name="Kirilenko B.M."/>
            <person name="Davalos L.M."/>
            <person name="Corthals A.P."/>
            <person name="Power M.L."/>
            <person name="Jones G."/>
            <person name="Ransome R.D."/>
            <person name="Dechmann D.K.N."/>
            <person name="Locatelli A.G."/>
            <person name="Puechmaille S.J."/>
            <person name="Fedrigo O."/>
            <person name="Jarvis E.D."/>
            <person name="Hiller M."/>
            <person name="Vernes S.C."/>
            <person name="Myers E.W."/>
            <person name="Teeling E.C."/>
        </authorList>
    </citation>
    <scope>NUCLEOTIDE SEQUENCE [LARGE SCALE GENOMIC DNA]</scope>
    <source>
        <strain evidence="2">MRouAeg1</strain>
        <tissue evidence="2">Muscle</tissue>
    </source>
</reference>
<evidence type="ECO:0000313" key="2">
    <source>
        <dbReference type="EMBL" id="KAF6441284.1"/>
    </source>
</evidence>
<evidence type="ECO:0000256" key="1">
    <source>
        <dbReference type="SAM" id="MobiDB-lite"/>
    </source>
</evidence>
<gene>
    <name evidence="2" type="ORF">HJG63_012424</name>
</gene>
<dbReference type="EMBL" id="JACASE010000008">
    <property type="protein sequence ID" value="KAF6441284.1"/>
    <property type="molecule type" value="Genomic_DNA"/>
</dbReference>
<feature type="compositionally biased region" description="Basic and acidic residues" evidence="1">
    <location>
        <begin position="44"/>
        <end position="54"/>
    </location>
</feature>
<organism evidence="2 3">
    <name type="scientific">Rousettus aegyptiacus</name>
    <name type="common">Egyptian fruit bat</name>
    <name type="synonym">Pteropus aegyptiacus</name>
    <dbReference type="NCBI Taxonomy" id="9407"/>
    <lineage>
        <taxon>Eukaryota</taxon>
        <taxon>Metazoa</taxon>
        <taxon>Chordata</taxon>
        <taxon>Craniata</taxon>
        <taxon>Vertebrata</taxon>
        <taxon>Euteleostomi</taxon>
        <taxon>Mammalia</taxon>
        <taxon>Eutheria</taxon>
        <taxon>Laurasiatheria</taxon>
        <taxon>Chiroptera</taxon>
        <taxon>Yinpterochiroptera</taxon>
        <taxon>Pteropodoidea</taxon>
        <taxon>Pteropodidae</taxon>
        <taxon>Rousettinae</taxon>
        <taxon>Rousettus</taxon>
    </lineage>
</organism>
<dbReference type="AlphaFoldDB" id="A0A7J8F0M0"/>